<proteinExistence type="predicted"/>
<protein>
    <submittedName>
        <fullName evidence="2">Alpha/beta fold hydrolase</fullName>
    </submittedName>
</protein>
<comment type="caution">
    <text evidence="2">The sequence shown here is derived from an EMBL/GenBank/DDBJ whole genome shotgun (WGS) entry which is preliminary data.</text>
</comment>
<evidence type="ECO:0000313" key="2">
    <source>
        <dbReference type="EMBL" id="MDE1460471.1"/>
    </source>
</evidence>
<feature type="domain" description="Serine aminopeptidase S33" evidence="1">
    <location>
        <begin position="84"/>
        <end position="216"/>
    </location>
</feature>
<evidence type="ECO:0000259" key="1">
    <source>
        <dbReference type="Pfam" id="PF12146"/>
    </source>
</evidence>
<sequence>MNQQLINKRRILRFLLSPITLCLIILFILPSAMPANYWLTRQFFYPDSHYRLTPAQLGIEYETITLQPSPGNTLKNWLLKPKDTPKATILFLHGNAQNISTHIHSVAWLVEHNYQLFMLDYRGYGKSTGSPIMPEVLEDVAAASQWLQQHTSSPYFLMGQSLGAALAINHAATSNTQFNAIIIDAPFTGFRTIAQDVLSANWLTWALQYPLSRLIPDEYEPINQLTKITHSPPILVFHSQDDEVIPYYHGKRLVESCPDNCRLITTKGPHIATFSYNQHRQMLLDFLDQNLQNK</sequence>
<dbReference type="Proteomes" id="UP001528823">
    <property type="component" value="Unassembled WGS sequence"/>
</dbReference>
<name>A0ABT5U3B6_9GAMM</name>
<evidence type="ECO:0000313" key="3">
    <source>
        <dbReference type="Proteomes" id="UP001528823"/>
    </source>
</evidence>
<keyword evidence="3" id="KW-1185">Reference proteome</keyword>
<dbReference type="PANTHER" id="PTHR12277:SF81">
    <property type="entry name" value="PROTEIN ABHD13"/>
    <property type="match status" value="1"/>
</dbReference>
<dbReference type="GO" id="GO:0016787">
    <property type="term" value="F:hydrolase activity"/>
    <property type="evidence" value="ECO:0007669"/>
    <property type="project" value="UniProtKB-KW"/>
</dbReference>
<organism evidence="2 3">
    <name type="scientific">Spartinivicinus poritis</name>
    <dbReference type="NCBI Taxonomy" id="2994640"/>
    <lineage>
        <taxon>Bacteria</taxon>
        <taxon>Pseudomonadati</taxon>
        <taxon>Pseudomonadota</taxon>
        <taxon>Gammaproteobacteria</taxon>
        <taxon>Oceanospirillales</taxon>
        <taxon>Zooshikellaceae</taxon>
        <taxon>Spartinivicinus</taxon>
    </lineage>
</organism>
<dbReference type="Gene3D" id="3.40.50.1820">
    <property type="entry name" value="alpha/beta hydrolase"/>
    <property type="match status" value="1"/>
</dbReference>
<dbReference type="RefSeq" id="WP_274686844.1">
    <property type="nucleotide sequence ID" value="NZ_JAPMOU010000001.1"/>
</dbReference>
<dbReference type="InterPro" id="IPR029058">
    <property type="entry name" value="AB_hydrolase_fold"/>
</dbReference>
<keyword evidence="2" id="KW-0378">Hydrolase</keyword>
<dbReference type="InterPro" id="IPR022742">
    <property type="entry name" value="Hydrolase_4"/>
</dbReference>
<accession>A0ABT5U3B6</accession>
<dbReference type="SUPFAM" id="SSF53474">
    <property type="entry name" value="alpha/beta-Hydrolases"/>
    <property type="match status" value="1"/>
</dbReference>
<dbReference type="EMBL" id="JAPMOU010000001">
    <property type="protein sequence ID" value="MDE1460471.1"/>
    <property type="molecule type" value="Genomic_DNA"/>
</dbReference>
<dbReference type="PANTHER" id="PTHR12277">
    <property type="entry name" value="ALPHA/BETA HYDROLASE DOMAIN-CONTAINING PROTEIN"/>
    <property type="match status" value="1"/>
</dbReference>
<reference evidence="2 3" key="1">
    <citation type="submission" date="2022-11" db="EMBL/GenBank/DDBJ databases">
        <title>Spartinivicinus poritis sp. nov., isolated from scleractinian coral Porites lutea.</title>
        <authorList>
            <person name="Zhang G."/>
            <person name="Cai L."/>
            <person name="Wei Q."/>
        </authorList>
    </citation>
    <scope>NUCLEOTIDE SEQUENCE [LARGE SCALE GENOMIC DNA]</scope>
    <source>
        <strain evidence="2 3">A2-2</strain>
    </source>
</reference>
<gene>
    <name evidence="2" type="ORF">ORQ98_00690</name>
</gene>
<dbReference type="Pfam" id="PF12146">
    <property type="entry name" value="Hydrolase_4"/>
    <property type="match status" value="1"/>
</dbReference>